<dbReference type="InterPro" id="IPR046216">
    <property type="entry name" value="DUF6249"/>
</dbReference>
<gene>
    <name evidence="4" type="ORF">H6A34_12170</name>
</gene>
<feature type="signal peptide" evidence="2">
    <location>
        <begin position="1"/>
        <end position="22"/>
    </location>
</feature>
<reference evidence="4" key="2">
    <citation type="journal article" date="2021" name="Sci. Rep.">
        <title>The distribution of antibiotic resistance genes in chicken gut microbiota commensals.</title>
        <authorList>
            <person name="Juricova H."/>
            <person name="Matiasovicova J."/>
            <person name="Kubasova T."/>
            <person name="Cejkova D."/>
            <person name="Rychlik I."/>
        </authorList>
    </citation>
    <scope>NUCLEOTIDE SEQUENCE</scope>
    <source>
        <strain evidence="4">An824</strain>
    </source>
</reference>
<dbReference type="RefSeq" id="WP_205105741.1">
    <property type="nucleotide sequence ID" value="NZ_JACJJG010000104.1"/>
</dbReference>
<reference evidence="4" key="1">
    <citation type="submission" date="2020-08" db="EMBL/GenBank/DDBJ databases">
        <authorList>
            <person name="Cejkova D."/>
            <person name="Kubasova T."/>
            <person name="Jahodarova E."/>
            <person name="Rychlik I."/>
        </authorList>
    </citation>
    <scope>NUCLEOTIDE SEQUENCE</scope>
    <source>
        <strain evidence="4">An824</strain>
    </source>
</reference>
<evidence type="ECO:0000256" key="2">
    <source>
        <dbReference type="SAM" id="SignalP"/>
    </source>
</evidence>
<sequence length="224" mass="24334">MKKLLLTIMMAAVIGTPAIAQAPRNGHATPAAQTTAQTDTAGIEAYSDTTMVSQADTSASPSQNVYDKDNFIKNFSLDDVDDPFNLIAYLTTIGVGGVIVAVFFVILCLLTVFSPVILIVVVLYMVFRRKKERYRIIEKAMETGKPIPDELRRTETMSPDMLWRKGIRNASIGLGIVALALCKGSNFIGGVGLIILFYGVGQAVIARTTGKKDDRKDDDGIEEL</sequence>
<dbReference type="Pfam" id="PF19762">
    <property type="entry name" value="DUF6249"/>
    <property type="match status" value="1"/>
</dbReference>
<organism evidence="4 5">
    <name type="scientific">Marseilla massiliensis</name>
    <dbReference type="NCBI Taxonomy" id="1841864"/>
    <lineage>
        <taxon>Bacteria</taxon>
        <taxon>Pseudomonadati</taxon>
        <taxon>Bacteroidota</taxon>
        <taxon>Bacteroidia</taxon>
        <taxon>Bacteroidales</taxon>
        <taxon>Prevotellaceae</taxon>
        <taxon>Marseilla</taxon>
    </lineage>
</organism>
<keyword evidence="2" id="KW-0732">Signal</keyword>
<dbReference type="EMBL" id="JACJJG010000104">
    <property type="protein sequence ID" value="MBM6674627.1"/>
    <property type="molecule type" value="Genomic_DNA"/>
</dbReference>
<dbReference type="Proteomes" id="UP000706891">
    <property type="component" value="Unassembled WGS sequence"/>
</dbReference>
<feature type="transmembrane region" description="Helical" evidence="1">
    <location>
        <begin position="187"/>
        <end position="206"/>
    </location>
</feature>
<keyword evidence="1" id="KW-0812">Transmembrane</keyword>
<keyword evidence="5" id="KW-1185">Reference proteome</keyword>
<evidence type="ECO:0000256" key="1">
    <source>
        <dbReference type="SAM" id="Phobius"/>
    </source>
</evidence>
<keyword evidence="1" id="KW-0472">Membrane</keyword>
<comment type="caution">
    <text evidence="4">The sequence shown here is derived from an EMBL/GenBank/DDBJ whole genome shotgun (WGS) entry which is preliminary data.</text>
</comment>
<evidence type="ECO:0000259" key="3">
    <source>
        <dbReference type="Pfam" id="PF19762"/>
    </source>
</evidence>
<evidence type="ECO:0000313" key="5">
    <source>
        <dbReference type="Proteomes" id="UP000706891"/>
    </source>
</evidence>
<protein>
    <recommendedName>
        <fullName evidence="3">DUF6249 domain-containing protein</fullName>
    </recommendedName>
</protein>
<evidence type="ECO:0000313" key="4">
    <source>
        <dbReference type="EMBL" id="MBM6674627.1"/>
    </source>
</evidence>
<accession>A0A938WT27</accession>
<feature type="transmembrane region" description="Helical" evidence="1">
    <location>
        <begin position="93"/>
        <end position="126"/>
    </location>
</feature>
<feature type="domain" description="DUF6249" evidence="3">
    <location>
        <begin position="106"/>
        <end position="208"/>
    </location>
</feature>
<dbReference type="AlphaFoldDB" id="A0A938WT27"/>
<feature type="chain" id="PRO_5037184157" description="DUF6249 domain-containing protein" evidence="2">
    <location>
        <begin position="23"/>
        <end position="224"/>
    </location>
</feature>
<name>A0A938WT27_9BACT</name>
<keyword evidence="1" id="KW-1133">Transmembrane helix</keyword>
<proteinExistence type="predicted"/>